<dbReference type="Proteomes" id="UP000005204">
    <property type="component" value="Unassembled WGS sequence"/>
</dbReference>
<dbReference type="InterPro" id="IPR003010">
    <property type="entry name" value="C-N_Hydrolase"/>
</dbReference>
<keyword evidence="2" id="KW-0378">Hydrolase</keyword>
<evidence type="ECO:0000256" key="3">
    <source>
        <dbReference type="SAM" id="SignalP"/>
    </source>
</evidence>
<evidence type="ECO:0000256" key="2">
    <source>
        <dbReference type="ARBA" id="ARBA00022801"/>
    </source>
</evidence>
<dbReference type="PANTHER" id="PTHR10609">
    <property type="entry name" value="BIOTINIDASE-RELATED"/>
    <property type="match status" value="1"/>
</dbReference>
<name>A0A8R2C794_BOMMO</name>
<evidence type="ECO:0000256" key="1">
    <source>
        <dbReference type="ARBA" id="ARBA00008225"/>
    </source>
</evidence>
<reference evidence="5" key="2">
    <citation type="submission" date="2022-06" db="UniProtKB">
        <authorList>
            <consortium name="EnsemblMetazoa"/>
        </authorList>
    </citation>
    <scope>IDENTIFICATION</scope>
    <source>
        <strain evidence="5">p50T (Dazao)</strain>
    </source>
</reference>
<evidence type="ECO:0000313" key="6">
    <source>
        <dbReference type="Proteomes" id="UP000005204"/>
    </source>
</evidence>
<keyword evidence="6" id="KW-1185">Reference proteome</keyword>
<protein>
    <recommendedName>
        <fullName evidence="4">CN hydrolase domain-containing protein</fullName>
    </recommendedName>
</protein>
<evidence type="ECO:0000313" key="5">
    <source>
        <dbReference type="EnsemblMetazoa" id="XP_012548249.1"/>
    </source>
</evidence>
<dbReference type="GO" id="GO:0016787">
    <property type="term" value="F:hydrolase activity"/>
    <property type="evidence" value="ECO:0007669"/>
    <property type="project" value="UniProtKB-KW"/>
</dbReference>
<feature type="domain" description="CN hydrolase" evidence="4">
    <location>
        <begin position="18"/>
        <end position="289"/>
    </location>
</feature>
<dbReference type="SUPFAM" id="SSF56317">
    <property type="entry name" value="Carbon-nitrogen hydrolase"/>
    <property type="match status" value="1"/>
</dbReference>
<dbReference type="EnsemblMetazoa" id="XM_012692795.3">
    <property type="protein sequence ID" value="XP_012548249.1"/>
    <property type="gene ID" value="LOC101740548"/>
</dbReference>
<dbReference type="InterPro" id="IPR036526">
    <property type="entry name" value="C-N_Hydrolase_sf"/>
</dbReference>
<organism evidence="5 6">
    <name type="scientific">Bombyx mori</name>
    <name type="common">Silk moth</name>
    <dbReference type="NCBI Taxonomy" id="7091"/>
    <lineage>
        <taxon>Eukaryota</taxon>
        <taxon>Metazoa</taxon>
        <taxon>Ecdysozoa</taxon>
        <taxon>Arthropoda</taxon>
        <taxon>Hexapoda</taxon>
        <taxon>Insecta</taxon>
        <taxon>Pterygota</taxon>
        <taxon>Neoptera</taxon>
        <taxon>Endopterygota</taxon>
        <taxon>Lepidoptera</taxon>
        <taxon>Glossata</taxon>
        <taxon>Ditrysia</taxon>
        <taxon>Bombycoidea</taxon>
        <taxon>Bombycidae</taxon>
        <taxon>Bombycinae</taxon>
        <taxon>Bombyx</taxon>
    </lineage>
</organism>
<dbReference type="AlphaFoldDB" id="A0A8R2C794"/>
<feature type="signal peptide" evidence="3">
    <location>
        <begin position="1"/>
        <end position="19"/>
    </location>
</feature>
<sequence>MKGFIFCLLFVSLTKTSFQKSTPQDSQYVAAAVEYIVSGDVDQNIRNYVRYIEEAAKQNADIIVFPELTLTNRSTSFVAPLHGILKQYPIPALHPNLYDNIMVSISAAARTNQIYVVVNGRELMDCTKNDTGEPCPELKEYIFNTNVVFDRNGAVIDRYRKINLFGESSHTPALTPDLGYFETDFGVKFSHFICFDLMFQVPAVQSVQKLKVTDVLFTTMWFSELPYLTAVQIQEAYAYEMNINFIAAGANNVRIGSAGSGIYSGRAGALVSIMPGVPTTRLLVSRVPKIPGQISGQYPGPIYDNPSDHDNLKLITDPSLVSHVSKLLVPGFQEFTLTDKDVSCTFRVRLNYGTGETHYKYRAVAFSGVRSFSGAATGGNRVCGIVACTGETLDTCGKRFDKYNSTSFGNFEELEILGTMPTSITDAALSAENSVVYPVSVKSSLMPLEPTTYTFNKVVNTQITLYDYALSVHEVELYSFALWGRVFATDGDEATPPFNSSNTLGPVRLNHLILLTGLFLFKKYLI</sequence>
<evidence type="ECO:0000259" key="4">
    <source>
        <dbReference type="PROSITE" id="PS50263"/>
    </source>
</evidence>
<dbReference type="GeneID" id="101740548"/>
<reference evidence="6" key="1">
    <citation type="journal article" date="2008" name="Insect Biochem. Mol. Biol.">
        <title>The genome of a lepidopteran model insect, the silkworm Bombyx mori.</title>
        <authorList>
            <consortium name="International Silkworm Genome Consortium"/>
        </authorList>
    </citation>
    <scope>NUCLEOTIDE SEQUENCE [LARGE SCALE GENOMIC DNA]</scope>
    <source>
        <strain evidence="6">p50T</strain>
    </source>
</reference>
<dbReference type="InterPro" id="IPR043957">
    <property type="entry name" value="Vanin_C"/>
</dbReference>
<comment type="similarity">
    <text evidence="1">Belongs to the carbon-nitrogen hydrolase superfamily. BTD/VNN family.</text>
</comment>
<dbReference type="RefSeq" id="XP_012548249.1">
    <property type="nucleotide sequence ID" value="XM_012692795.4"/>
</dbReference>
<dbReference type="Pfam" id="PF00795">
    <property type="entry name" value="CN_hydrolase"/>
    <property type="match status" value="1"/>
</dbReference>
<dbReference type="Pfam" id="PF19018">
    <property type="entry name" value="Vanin_C"/>
    <property type="match status" value="1"/>
</dbReference>
<dbReference type="InterPro" id="IPR040154">
    <property type="entry name" value="Biotinidase/VNN"/>
</dbReference>
<dbReference type="Gene3D" id="3.60.110.10">
    <property type="entry name" value="Carbon-nitrogen hydrolase"/>
    <property type="match status" value="1"/>
</dbReference>
<proteinExistence type="inferred from homology"/>
<accession>A0A8R2C794</accession>
<dbReference type="PROSITE" id="PS50263">
    <property type="entry name" value="CN_HYDROLASE"/>
    <property type="match status" value="1"/>
</dbReference>
<dbReference type="PANTHER" id="PTHR10609:SF14">
    <property type="entry name" value="BIOTINIDASE"/>
    <property type="match status" value="1"/>
</dbReference>
<feature type="chain" id="PRO_5035770737" description="CN hydrolase domain-containing protein" evidence="3">
    <location>
        <begin position="20"/>
        <end position="526"/>
    </location>
</feature>
<keyword evidence="3" id="KW-0732">Signal</keyword>